<protein>
    <recommendedName>
        <fullName evidence="8">Prolyl 4-hydroxylase alpha subunit domain-containing protein</fullName>
    </recommendedName>
</protein>
<feature type="region of interest" description="Disordered" evidence="6">
    <location>
        <begin position="277"/>
        <end position="310"/>
    </location>
</feature>
<dbReference type="Gene3D" id="2.60.120.620">
    <property type="entry name" value="q2cbj1_9rhob like domain"/>
    <property type="match status" value="1"/>
</dbReference>
<dbReference type="PANTHER" id="PTHR10869">
    <property type="entry name" value="PROLYL 4-HYDROXYLASE ALPHA SUBUNIT"/>
    <property type="match status" value="1"/>
</dbReference>
<keyword evidence="4" id="KW-0560">Oxidoreductase</keyword>
<keyword evidence="7" id="KW-0472">Membrane</keyword>
<name>A0A1Q9EYW9_SYMMI</name>
<dbReference type="GO" id="GO:0004656">
    <property type="term" value="F:procollagen-proline 4-dioxygenase activity"/>
    <property type="evidence" value="ECO:0007669"/>
    <property type="project" value="TreeGrafter"/>
</dbReference>
<dbReference type="PANTHER" id="PTHR10869:SF246">
    <property type="entry name" value="TRANSMEMBRANE PROLYL 4-HYDROXYLASE"/>
    <property type="match status" value="1"/>
</dbReference>
<evidence type="ECO:0000256" key="7">
    <source>
        <dbReference type="SAM" id="Phobius"/>
    </source>
</evidence>
<keyword evidence="10" id="KW-1185">Reference proteome</keyword>
<dbReference type="InterPro" id="IPR045054">
    <property type="entry name" value="P4HA-like"/>
</dbReference>
<comment type="cofactor">
    <cofactor evidence="1">
        <name>L-ascorbate</name>
        <dbReference type="ChEBI" id="CHEBI:38290"/>
    </cofactor>
</comment>
<gene>
    <name evidence="9" type="ORF">AK812_SmicGene3442</name>
</gene>
<evidence type="ECO:0000256" key="3">
    <source>
        <dbReference type="ARBA" id="ARBA00022964"/>
    </source>
</evidence>
<dbReference type="Proteomes" id="UP000186817">
    <property type="component" value="Unassembled WGS sequence"/>
</dbReference>
<evidence type="ECO:0000256" key="5">
    <source>
        <dbReference type="ARBA" id="ARBA00023004"/>
    </source>
</evidence>
<dbReference type="InterPro" id="IPR006620">
    <property type="entry name" value="Pro_4_hyd_alph"/>
</dbReference>
<evidence type="ECO:0000256" key="1">
    <source>
        <dbReference type="ARBA" id="ARBA00001961"/>
    </source>
</evidence>
<dbReference type="AlphaFoldDB" id="A0A1Q9EYW9"/>
<comment type="caution">
    <text evidence="9">The sequence shown here is derived from an EMBL/GenBank/DDBJ whole genome shotgun (WGS) entry which is preliminary data.</text>
</comment>
<evidence type="ECO:0000313" key="9">
    <source>
        <dbReference type="EMBL" id="OLQ12609.1"/>
    </source>
</evidence>
<organism evidence="9 10">
    <name type="scientific">Symbiodinium microadriaticum</name>
    <name type="common">Dinoflagellate</name>
    <name type="synonym">Zooxanthella microadriatica</name>
    <dbReference type="NCBI Taxonomy" id="2951"/>
    <lineage>
        <taxon>Eukaryota</taxon>
        <taxon>Sar</taxon>
        <taxon>Alveolata</taxon>
        <taxon>Dinophyceae</taxon>
        <taxon>Suessiales</taxon>
        <taxon>Symbiodiniaceae</taxon>
        <taxon>Symbiodinium</taxon>
    </lineage>
</organism>
<reference evidence="9 10" key="1">
    <citation type="submission" date="2016-02" db="EMBL/GenBank/DDBJ databases">
        <title>Genome analysis of coral dinoflagellate symbionts highlights evolutionary adaptations to a symbiotic lifestyle.</title>
        <authorList>
            <person name="Aranda M."/>
            <person name="Li Y."/>
            <person name="Liew Y.J."/>
            <person name="Baumgarten S."/>
            <person name="Simakov O."/>
            <person name="Wilson M."/>
            <person name="Piel J."/>
            <person name="Ashoor H."/>
            <person name="Bougouffa S."/>
            <person name="Bajic V.B."/>
            <person name="Ryu T."/>
            <person name="Ravasi T."/>
            <person name="Bayer T."/>
            <person name="Micklem G."/>
            <person name="Kim H."/>
            <person name="Bhak J."/>
            <person name="Lajeunesse T.C."/>
            <person name="Voolstra C.R."/>
        </authorList>
    </citation>
    <scope>NUCLEOTIDE SEQUENCE [LARGE SCALE GENOMIC DNA]</scope>
    <source>
        <strain evidence="9 10">CCMP2467</strain>
    </source>
</reference>
<keyword evidence="2" id="KW-0479">Metal-binding</keyword>
<keyword evidence="7" id="KW-1133">Transmembrane helix</keyword>
<sequence>MNVFFDWPLVVMEMMFGQGAASTALAVVVTAMATWLWCYRSMGIAQRAERAHRNLLREVLQSLKDLERSLKDEGQMTRDGMHFQDIQARIQAAINKSMSNGLAVEKMATRLEAVHAGICKALRTLRREVVDEVESFVQTLKSDMEGHNLGVSHNLQKNLLATLDKNLEKLGDKIRGDITACISDSQKNSRTDMNGIQKLLTAMGSTLQDKFNEVMRELARAYDKNNKEHRETRDVIAWVQQQCEYMEHRTDHLPERLTILRDKIDDLGRNIDQVRARLDPPTQQEGDGQASPPHGGSPPPPPAQQQQWVPPATGAAPTLLHLDESLPMAMGTRSILMPVTLPDGRVLCVGAVTLYMPEQFSNHIFERLKPFLPDHFGGRPIGIHRRWAVLKYEKGQYLNPHIDGHTPGTVRIGDELQKETGTRSYMSCLFWLSDDVEGGETVFTYPQGGTWVAIPPKTGAALLFYHGQNAVNNPMHYGGDVKSGIKYLVRSDIIYQT</sequence>
<feature type="domain" description="Prolyl 4-hydroxylase alpha subunit" evidence="8">
    <location>
        <begin position="304"/>
        <end position="494"/>
    </location>
</feature>
<evidence type="ECO:0000256" key="2">
    <source>
        <dbReference type="ARBA" id="ARBA00022723"/>
    </source>
</evidence>
<evidence type="ECO:0000259" key="8">
    <source>
        <dbReference type="SMART" id="SM00702"/>
    </source>
</evidence>
<dbReference type="EMBL" id="LSRX01000040">
    <property type="protein sequence ID" value="OLQ12609.1"/>
    <property type="molecule type" value="Genomic_DNA"/>
</dbReference>
<evidence type="ECO:0000313" key="10">
    <source>
        <dbReference type="Proteomes" id="UP000186817"/>
    </source>
</evidence>
<feature type="transmembrane region" description="Helical" evidence="7">
    <location>
        <begin position="20"/>
        <end position="39"/>
    </location>
</feature>
<keyword evidence="7" id="KW-0812">Transmembrane</keyword>
<dbReference type="GO" id="GO:0005506">
    <property type="term" value="F:iron ion binding"/>
    <property type="evidence" value="ECO:0007669"/>
    <property type="project" value="InterPro"/>
</dbReference>
<dbReference type="GO" id="GO:0005783">
    <property type="term" value="C:endoplasmic reticulum"/>
    <property type="evidence" value="ECO:0007669"/>
    <property type="project" value="TreeGrafter"/>
</dbReference>
<evidence type="ECO:0000256" key="6">
    <source>
        <dbReference type="SAM" id="MobiDB-lite"/>
    </source>
</evidence>
<keyword evidence="5" id="KW-0408">Iron</keyword>
<dbReference type="OrthoDB" id="69177at2759"/>
<keyword evidence="3" id="KW-0223">Dioxygenase</keyword>
<dbReference type="SMART" id="SM00702">
    <property type="entry name" value="P4Hc"/>
    <property type="match status" value="1"/>
</dbReference>
<dbReference type="GO" id="GO:0031418">
    <property type="term" value="F:L-ascorbic acid binding"/>
    <property type="evidence" value="ECO:0007669"/>
    <property type="project" value="InterPro"/>
</dbReference>
<proteinExistence type="predicted"/>
<evidence type="ECO:0000256" key="4">
    <source>
        <dbReference type="ARBA" id="ARBA00023002"/>
    </source>
</evidence>
<accession>A0A1Q9EYW9</accession>